<sequence>TLFRSPPWYFNASQMLFEYSTYNLTMFAADLSKYTQTQRSCGILHQGNKLTV</sequence>
<dbReference type="AlphaFoldDB" id="A0A0B6Y9P5"/>
<name>A0A0B6Y9P5_9EUPU</name>
<evidence type="ECO:0000313" key="1">
    <source>
        <dbReference type="EMBL" id="CEK52170.1"/>
    </source>
</evidence>
<feature type="non-terminal residue" evidence="1">
    <location>
        <position position="1"/>
    </location>
</feature>
<accession>A0A0B6Y9P5</accession>
<proteinExistence type="predicted"/>
<reference evidence="1" key="1">
    <citation type="submission" date="2014-12" db="EMBL/GenBank/DDBJ databases">
        <title>Insight into the proteome of Arion vulgaris.</title>
        <authorList>
            <person name="Aradska J."/>
            <person name="Bulat T."/>
            <person name="Smidak R."/>
            <person name="Sarate P."/>
            <person name="Gangsoo J."/>
            <person name="Sialana F."/>
            <person name="Bilban M."/>
            <person name="Lubec G."/>
        </authorList>
    </citation>
    <scope>NUCLEOTIDE SEQUENCE</scope>
    <source>
        <tissue evidence="1">Skin</tissue>
    </source>
</reference>
<gene>
    <name evidence="1" type="primary">ORF15745</name>
</gene>
<organism evidence="1">
    <name type="scientific">Arion vulgaris</name>
    <dbReference type="NCBI Taxonomy" id="1028688"/>
    <lineage>
        <taxon>Eukaryota</taxon>
        <taxon>Metazoa</taxon>
        <taxon>Spiralia</taxon>
        <taxon>Lophotrochozoa</taxon>
        <taxon>Mollusca</taxon>
        <taxon>Gastropoda</taxon>
        <taxon>Heterobranchia</taxon>
        <taxon>Euthyneura</taxon>
        <taxon>Panpulmonata</taxon>
        <taxon>Eupulmonata</taxon>
        <taxon>Stylommatophora</taxon>
        <taxon>Helicina</taxon>
        <taxon>Arionoidea</taxon>
        <taxon>Arionidae</taxon>
        <taxon>Arion</taxon>
    </lineage>
</organism>
<protein>
    <submittedName>
        <fullName evidence="1">Uncharacterized protein</fullName>
    </submittedName>
</protein>
<dbReference type="EMBL" id="HACG01005305">
    <property type="protein sequence ID" value="CEK52170.1"/>
    <property type="molecule type" value="Transcribed_RNA"/>
</dbReference>